<gene>
    <name evidence="2" type="ORF">COZ13_04515</name>
</gene>
<evidence type="ECO:0000313" key="3">
    <source>
        <dbReference type="Proteomes" id="UP000231028"/>
    </source>
</evidence>
<reference evidence="3" key="1">
    <citation type="submission" date="2017-09" db="EMBL/GenBank/DDBJ databases">
        <title>Depth-based differentiation of microbial function through sediment-hosted aquifers and enrichment of novel symbionts in the deep terrestrial subsurface.</title>
        <authorList>
            <person name="Probst A.J."/>
            <person name="Ladd B."/>
            <person name="Jarett J.K."/>
            <person name="Geller-Mcgrath D.E."/>
            <person name="Sieber C.M.K."/>
            <person name="Emerson J.B."/>
            <person name="Anantharaman K."/>
            <person name="Thomas B.C."/>
            <person name="Malmstrom R."/>
            <person name="Stieglmeier M."/>
            <person name="Klingl A."/>
            <person name="Woyke T."/>
            <person name="Ryan C.M."/>
            <person name="Banfield J.F."/>
        </authorList>
    </citation>
    <scope>NUCLEOTIDE SEQUENCE [LARGE SCALE GENOMIC DNA]</scope>
</reference>
<comment type="caution">
    <text evidence="2">The sequence shown here is derived from an EMBL/GenBank/DDBJ whole genome shotgun (WGS) entry which is preliminary data.</text>
</comment>
<dbReference type="Proteomes" id="UP000231028">
    <property type="component" value="Unassembled WGS sequence"/>
</dbReference>
<proteinExistence type="predicted"/>
<feature type="transmembrane region" description="Helical" evidence="1">
    <location>
        <begin position="12"/>
        <end position="33"/>
    </location>
</feature>
<evidence type="ECO:0000313" key="2">
    <source>
        <dbReference type="EMBL" id="PIY19603.1"/>
    </source>
</evidence>
<evidence type="ECO:0000256" key="1">
    <source>
        <dbReference type="SAM" id="Phobius"/>
    </source>
</evidence>
<keyword evidence="1" id="KW-1133">Transmembrane helix</keyword>
<name>A0A2M7P1Y4_9BACT</name>
<dbReference type="EMBL" id="PFKI01000145">
    <property type="protein sequence ID" value="PIY19603.1"/>
    <property type="molecule type" value="Genomic_DNA"/>
</dbReference>
<protein>
    <submittedName>
        <fullName evidence="2">Uncharacterized protein</fullName>
    </submittedName>
</protein>
<sequence>MFTQQKNEKGIALIVTIFVIVFLLLISMAFFTFSRNAANHSQKNWAGLVSLEIAEGGAERAVWYVQEKLDSNPEWLPGTLTDSVSLMGDYDNFVKNWNERYKYAAYGVKLNGQVGGTTEYQASQIYAVKMVKKDDPNTEIEEWLICSAGATRFALSDKGSAKEIKRVDILVRLGRNVERKPDVPAIYIGDDSQQGVNKIDYYKSGYIHVAAMKDGVSSPADIYTKRNFMYVHNDGNPDHDVRGSRIGWSPNSDIILKKDTNVTTGSMNSDQTWKNLVKNNKLTIQNDVQMDFLDLDFDTLTKGKNNGSTADYTAAELVASGAWIDEGTYYRPKDEQMYLAGATSSMTSVAGRYVYKDGAKGAPDGAIIIYIPPGKGFRHGGTTSSEKIFVENGVHGIIVSEGSFTGTGNTAYGNSQDAISNVGIDIRAEIHSVGGPKLIEGILKGGNQTLADYKLGINKDDITKTGDYNVYGAYGANGELLSYVMQHKDGAIVSAPRWGEPLWSDKVGILDLLSSNNVILSNKWGNKEEGVSRFRGFISSKKQVLIQGDFAMRGAIGGKEGVAWSNQWNNGLSNGTFGGYDSVLLQEDPLNRGGAATNSIIKPAYSGSGKGTADSRTIEVLAWNMGSDMKK</sequence>
<keyword evidence="1" id="KW-0472">Membrane</keyword>
<keyword evidence="1" id="KW-0812">Transmembrane</keyword>
<accession>A0A2M7P1Y4</accession>
<dbReference type="AlphaFoldDB" id="A0A2M7P1Y4"/>
<organism evidence="2 3">
    <name type="scientific">Candidatus Desantisbacteria bacterium CG_4_10_14_3_um_filter_40_18</name>
    <dbReference type="NCBI Taxonomy" id="1974544"/>
    <lineage>
        <taxon>Bacteria</taxon>
        <taxon>Candidatus Desantisiibacteriota</taxon>
    </lineage>
</organism>